<dbReference type="InterPro" id="IPR006631">
    <property type="entry name" value="DM4_12"/>
</dbReference>
<evidence type="ECO:0000313" key="3">
    <source>
        <dbReference type="Proteomes" id="UP000295192"/>
    </source>
</evidence>
<dbReference type="Pfam" id="PF07841">
    <property type="entry name" value="DM4_12"/>
    <property type="match status" value="1"/>
</dbReference>
<dbReference type="STRING" id="7232.A0A484BDP7"/>
<keyword evidence="3" id="KW-1185">Reference proteome</keyword>
<dbReference type="PANTHER" id="PTHR21398:SF21">
    <property type="entry name" value="AGAP004005-PA"/>
    <property type="match status" value="1"/>
</dbReference>
<evidence type="ECO:0000256" key="1">
    <source>
        <dbReference type="SAM" id="SignalP"/>
    </source>
</evidence>
<dbReference type="OrthoDB" id="8186940at2759"/>
<dbReference type="PANTHER" id="PTHR21398">
    <property type="entry name" value="AGAP007094-PA"/>
    <property type="match status" value="1"/>
</dbReference>
<protein>
    <submittedName>
        <fullName evidence="2">Uncharacterized protein</fullName>
    </submittedName>
</protein>
<dbReference type="EMBL" id="LSRL02000052">
    <property type="protein sequence ID" value="TDG46848.1"/>
    <property type="molecule type" value="Genomic_DNA"/>
</dbReference>
<name>A0A484BDP7_DRONA</name>
<dbReference type="OMA" id="ALRMQYF"/>
<dbReference type="Proteomes" id="UP000295192">
    <property type="component" value="Unassembled WGS sequence"/>
</dbReference>
<organism evidence="2 3">
    <name type="scientific">Drosophila navojoa</name>
    <name type="common">Fruit fly</name>
    <dbReference type="NCBI Taxonomy" id="7232"/>
    <lineage>
        <taxon>Eukaryota</taxon>
        <taxon>Metazoa</taxon>
        <taxon>Ecdysozoa</taxon>
        <taxon>Arthropoda</taxon>
        <taxon>Hexapoda</taxon>
        <taxon>Insecta</taxon>
        <taxon>Pterygota</taxon>
        <taxon>Neoptera</taxon>
        <taxon>Endopterygota</taxon>
        <taxon>Diptera</taxon>
        <taxon>Brachycera</taxon>
        <taxon>Muscomorpha</taxon>
        <taxon>Ephydroidea</taxon>
        <taxon>Drosophilidae</taxon>
        <taxon>Drosophila</taxon>
    </lineage>
</organism>
<feature type="chain" id="PRO_5019847029" evidence="1">
    <location>
        <begin position="21"/>
        <end position="195"/>
    </location>
</feature>
<feature type="signal peptide" evidence="1">
    <location>
        <begin position="1"/>
        <end position="20"/>
    </location>
</feature>
<dbReference type="SMART" id="SM00718">
    <property type="entry name" value="DM4_12"/>
    <property type="match status" value="1"/>
</dbReference>
<evidence type="ECO:0000313" key="2">
    <source>
        <dbReference type="EMBL" id="TDG46848.1"/>
    </source>
</evidence>
<gene>
    <name evidence="2" type="ORF">AWZ03_006732</name>
</gene>
<comment type="caution">
    <text evidence="2">The sequence shown here is derived from an EMBL/GenBank/DDBJ whole genome shotgun (WGS) entry which is preliminary data.</text>
</comment>
<dbReference type="AlphaFoldDB" id="A0A484BDP7"/>
<keyword evidence="1" id="KW-0732">Signal</keyword>
<sequence>MGSIMQQTLVFISLAVLGSGTMIYPKIAPTPVTFICAIGIPVGDLPFETVVSGYALRMQYFLPNNASEVTSIYLRPQPITDRGNSRSDDQLGSIYRWILYNGIEMILEKTNLSGHSCLLRLICEHAASPLSHESGLLGEVLHIILTPSRSKDHLSRRKDHSYLAAERLGRRGGNCEAVFGLKCKRSPLDLISVLL</sequence>
<proteinExistence type="predicted"/>
<accession>A0A484BDP7</accession>
<reference evidence="2 3" key="1">
    <citation type="journal article" date="2019" name="J. Hered.">
        <title>An Improved Genome Assembly for Drosophila navojoa, the Basal Species in the mojavensis Cluster.</title>
        <authorList>
            <person name="Vanderlinde T."/>
            <person name="Dupim E.G."/>
            <person name="Nazario-Yepiz N.O."/>
            <person name="Carvalho A.B."/>
        </authorList>
    </citation>
    <scope>NUCLEOTIDE SEQUENCE [LARGE SCALE GENOMIC DNA]</scope>
    <source>
        <strain evidence="2">Navoj_Jal97</strain>
        <tissue evidence="2">Whole organism</tissue>
    </source>
</reference>